<accession>A0AAD8M8Q6</accession>
<dbReference type="PANTHER" id="PTHR47074:SF11">
    <property type="entry name" value="REVERSE TRANSCRIPTASE-LIKE PROTEIN"/>
    <property type="match status" value="1"/>
</dbReference>
<dbReference type="InterPro" id="IPR002156">
    <property type="entry name" value="RNaseH_domain"/>
</dbReference>
<reference evidence="3" key="1">
    <citation type="submission" date="2023-02" db="EMBL/GenBank/DDBJ databases">
        <title>Genome of toxic invasive species Heracleum sosnowskyi carries increased number of genes despite the absence of recent whole-genome duplications.</title>
        <authorList>
            <person name="Schelkunov M."/>
            <person name="Shtratnikova V."/>
            <person name="Makarenko M."/>
            <person name="Klepikova A."/>
            <person name="Omelchenko D."/>
            <person name="Novikova G."/>
            <person name="Obukhova E."/>
            <person name="Bogdanov V."/>
            <person name="Penin A."/>
            <person name="Logacheva M."/>
        </authorList>
    </citation>
    <scope>NUCLEOTIDE SEQUENCE</scope>
    <source>
        <strain evidence="3">Hsosn_3</strain>
        <tissue evidence="3">Leaf</tissue>
    </source>
</reference>
<evidence type="ECO:0008006" key="5">
    <source>
        <dbReference type="Google" id="ProtNLM"/>
    </source>
</evidence>
<dbReference type="GO" id="GO:0004523">
    <property type="term" value="F:RNA-DNA hybrid ribonuclease activity"/>
    <property type="evidence" value="ECO:0007669"/>
    <property type="project" value="InterPro"/>
</dbReference>
<sequence length="242" mass="27262">MKFMALMYWSALATKSNLFRRKYSQCPLCPICNYKVETVEHMLFECDWTRPVWFSSSLGLFQSSPAINSIVQWLTYMISVLDTKKDILHFLSNFAFIGWSIWLTRNKFVYDHIPVCPVSTVKFSSQAQSEYVSLLETSCLEPRSAVDNSSLQWIPLVDTVKFNCNGAFKHGLAAIGVIGRDYVGQLVDSLGCRVQVSTPLEVELIAIREACFIISHQQLSGAIVELDCKTAINLLNSVSDPP</sequence>
<gene>
    <name evidence="3" type="ORF">POM88_041876</name>
</gene>
<name>A0AAD8M8Q6_9APIA</name>
<dbReference type="InterPro" id="IPR026960">
    <property type="entry name" value="RVT-Znf"/>
</dbReference>
<dbReference type="EMBL" id="JAUIZM010000009">
    <property type="protein sequence ID" value="KAK1366315.1"/>
    <property type="molecule type" value="Genomic_DNA"/>
</dbReference>
<dbReference type="Pfam" id="PF13456">
    <property type="entry name" value="RVT_3"/>
    <property type="match status" value="1"/>
</dbReference>
<evidence type="ECO:0000259" key="1">
    <source>
        <dbReference type="Pfam" id="PF13456"/>
    </source>
</evidence>
<dbReference type="Proteomes" id="UP001237642">
    <property type="component" value="Unassembled WGS sequence"/>
</dbReference>
<dbReference type="InterPro" id="IPR052929">
    <property type="entry name" value="RNase_H-like_EbsB-rel"/>
</dbReference>
<feature type="domain" description="Reverse transcriptase zinc-binding" evidence="2">
    <location>
        <begin position="3"/>
        <end position="53"/>
    </location>
</feature>
<organism evidence="3 4">
    <name type="scientific">Heracleum sosnowskyi</name>
    <dbReference type="NCBI Taxonomy" id="360622"/>
    <lineage>
        <taxon>Eukaryota</taxon>
        <taxon>Viridiplantae</taxon>
        <taxon>Streptophyta</taxon>
        <taxon>Embryophyta</taxon>
        <taxon>Tracheophyta</taxon>
        <taxon>Spermatophyta</taxon>
        <taxon>Magnoliopsida</taxon>
        <taxon>eudicotyledons</taxon>
        <taxon>Gunneridae</taxon>
        <taxon>Pentapetalae</taxon>
        <taxon>asterids</taxon>
        <taxon>campanulids</taxon>
        <taxon>Apiales</taxon>
        <taxon>Apiaceae</taxon>
        <taxon>Apioideae</taxon>
        <taxon>apioid superclade</taxon>
        <taxon>Tordylieae</taxon>
        <taxon>Tordyliinae</taxon>
        <taxon>Heracleum</taxon>
    </lineage>
</organism>
<dbReference type="Pfam" id="PF13966">
    <property type="entry name" value="zf-RVT"/>
    <property type="match status" value="1"/>
</dbReference>
<dbReference type="GO" id="GO:0003676">
    <property type="term" value="F:nucleic acid binding"/>
    <property type="evidence" value="ECO:0007669"/>
    <property type="project" value="InterPro"/>
</dbReference>
<evidence type="ECO:0000313" key="4">
    <source>
        <dbReference type="Proteomes" id="UP001237642"/>
    </source>
</evidence>
<proteinExistence type="predicted"/>
<comment type="caution">
    <text evidence="3">The sequence shown here is derived from an EMBL/GenBank/DDBJ whole genome shotgun (WGS) entry which is preliminary data.</text>
</comment>
<reference evidence="3" key="2">
    <citation type="submission" date="2023-05" db="EMBL/GenBank/DDBJ databases">
        <authorList>
            <person name="Schelkunov M.I."/>
        </authorList>
    </citation>
    <scope>NUCLEOTIDE SEQUENCE</scope>
    <source>
        <strain evidence="3">Hsosn_3</strain>
        <tissue evidence="3">Leaf</tissue>
    </source>
</reference>
<protein>
    <recommendedName>
        <fullName evidence="5">RNase H type-1 domain-containing protein</fullName>
    </recommendedName>
</protein>
<keyword evidence="4" id="KW-1185">Reference proteome</keyword>
<dbReference type="PANTHER" id="PTHR47074">
    <property type="entry name" value="BNAC02G40300D PROTEIN"/>
    <property type="match status" value="1"/>
</dbReference>
<feature type="domain" description="RNase H type-1" evidence="1">
    <location>
        <begin position="163"/>
        <end position="239"/>
    </location>
</feature>
<evidence type="ECO:0000259" key="2">
    <source>
        <dbReference type="Pfam" id="PF13966"/>
    </source>
</evidence>
<dbReference type="AlphaFoldDB" id="A0AAD8M8Q6"/>
<evidence type="ECO:0000313" key="3">
    <source>
        <dbReference type="EMBL" id="KAK1366315.1"/>
    </source>
</evidence>